<proteinExistence type="predicted"/>
<feature type="compositionally biased region" description="Basic and acidic residues" evidence="1">
    <location>
        <begin position="121"/>
        <end position="140"/>
    </location>
</feature>
<organism evidence="2 3">
    <name type="scientific">Prorocentrum cordatum</name>
    <dbReference type="NCBI Taxonomy" id="2364126"/>
    <lineage>
        <taxon>Eukaryota</taxon>
        <taxon>Sar</taxon>
        <taxon>Alveolata</taxon>
        <taxon>Dinophyceae</taxon>
        <taxon>Prorocentrales</taxon>
        <taxon>Prorocentraceae</taxon>
        <taxon>Prorocentrum</taxon>
    </lineage>
</organism>
<dbReference type="Proteomes" id="UP001189429">
    <property type="component" value="Unassembled WGS sequence"/>
</dbReference>
<protein>
    <submittedName>
        <fullName evidence="2">Uncharacterized protein</fullName>
    </submittedName>
</protein>
<accession>A0ABN9QVU1</accession>
<sequence length="162" mass="17760">MAARALAEAATINLYAVQAVARAEGVQVSTAKGEGDGLKDEKLIRAQCDASFSVNPDGLEATEEKKKAIAGLRDQFRQPDISLWANGGRSRNGSYSLLGKEMEIQEWFRTVHKRQQDVEERLAKTRRDGPSQRLAVRDEPGVQDLRAQQRACEPGAGAGHRC</sequence>
<comment type="caution">
    <text evidence="2">The sequence shown here is derived from an EMBL/GenBank/DDBJ whole genome shotgun (WGS) entry which is preliminary data.</text>
</comment>
<gene>
    <name evidence="2" type="ORF">PCOR1329_LOCUS15392</name>
</gene>
<name>A0ABN9QVU1_9DINO</name>
<evidence type="ECO:0000313" key="2">
    <source>
        <dbReference type="EMBL" id="CAK0810424.1"/>
    </source>
</evidence>
<dbReference type="EMBL" id="CAUYUJ010004657">
    <property type="protein sequence ID" value="CAK0810424.1"/>
    <property type="molecule type" value="Genomic_DNA"/>
</dbReference>
<reference evidence="2" key="1">
    <citation type="submission" date="2023-10" db="EMBL/GenBank/DDBJ databases">
        <authorList>
            <person name="Chen Y."/>
            <person name="Shah S."/>
            <person name="Dougan E. K."/>
            <person name="Thang M."/>
            <person name="Chan C."/>
        </authorList>
    </citation>
    <scope>NUCLEOTIDE SEQUENCE [LARGE SCALE GENOMIC DNA]</scope>
</reference>
<keyword evidence="3" id="KW-1185">Reference proteome</keyword>
<evidence type="ECO:0000313" key="3">
    <source>
        <dbReference type="Proteomes" id="UP001189429"/>
    </source>
</evidence>
<feature type="region of interest" description="Disordered" evidence="1">
    <location>
        <begin position="121"/>
        <end position="144"/>
    </location>
</feature>
<evidence type="ECO:0000256" key="1">
    <source>
        <dbReference type="SAM" id="MobiDB-lite"/>
    </source>
</evidence>